<feature type="transmembrane region" description="Helical" evidence="8">
    <location>
        <begin position="41"/>
        <end position="69"/>
    </location>
</feature>
<dbReference type="PANTHER" id="PTHR23519">
    <property type="entry name" value="AUTOPHAGY-RELATED PROTEIN 22"/>
    <property type="match status" value="1"/>
</dbReference>
<dbReference type="GO" id="GO:0006914">
    <property type="term" value="P:autophagy"/>
    <property type="evidence" value="ECO:0007669"/>
    <property type="project" value="UniProtKB-KW"/>
</dbReference>
<dbReference type="InParanoid" id="A0A316VH91"/>
<dbReference type="AlphaFoldDB" id="A0A316VH91"/>
<dbReference type="PANTHER" id="PTHR23519:SF5">
    <property type="entry name" value="AUTOPHAGY-RELATED PROTEIN"/>
    <property type="match status" value="1"/>
</dbReference>
<keyword evidence="8" id="KW-0926">Vacuole</keyword>
<feature type="transmembrane region" description="Helical" evidence="8">
    <location>
        <begin position="373"/>
        <end position="392"/>
    </location>
</feature>
<evidence type="ECO:0000313" key="10">
    <source>
        <dbReference type="Proteomes" id="UP000245771"/>
    </source>
</evidence>
<evidence type="ECO:0000256" key="6">
    <source>
        <dbReference type="ARBA" id="ARBA00023006"/>
    </source>
</evidence>
<organism evidence="9 10">
    <name type="scientific">Meira miltonrushii</name>
    <dbReference type="NCBI Taxonomy" id="1280837"/>
    <lineage>
        <taxon>Eukaryota</taxon>
        <taxon>Fungi</taxon>
        <taxon>Dikarya</taxon>
        <taxon>Basidiomycota</taxon>
        <taxon>Ustilaginomycotina</taxon>
        <taxon>Exobasidiomycetes</taxon>
        <taxon>Exobasidiales</taxon>
        <taxon>Brachybasidiaceae</taxon>
        <taxon>Meira</taxon>
    </lineage>
</organism>
<keyword evidence="8" id="KW-0029">Amino-acid transport</keyword>
<feature type="transmembrane region" description="Helical" evidence="8">
    <location>
        <begin position="305"/>
        <end position="328"/>
    </location>
</feature>
<evidence type="ECO:0000256" key="7">
    <source>
        <dbReference type="ARBA" id="ARBA00023136"/>
    </source>
</evidence>
<gene>
    <name evidence="9" type="ORF">FA14DRAFT_116654</name>
</gene>
<accession>A0A316VH91</accession>
<comment type="similarity">
    <text evidence="2 8">Belongs to the ATG22 family.</text>
</comment>
<dbReference type="InterPro" id="IPR024671">
    <property type="entry name" value="Atg22-like"/>
</dbReference>
<feature type="transmembrane region" description="Helical" evidence="8">
    <location>
        <begin position="340"/>
        <end position="361"/>
    </location>
</feature>
<keyword evidence="5 8" id="KW-1133">Transmembrane helix</keyword>
<dbReference type="EMBL" id="KZ819602">
    <property type="protein sequence ID" value="PWN36614.1"/>
    <property type="molecule type" value="Genomic_DNA"/>
</dbReference>
<evidence type="ECO:0000313" key="9">
    <source>
        <dbReference type="EMBL" id="PWN36614.1"/>
    </source>
</evidence>
<dbReference type="InterPro" id="IPR050495">
    <property type="entry name" value="ATG22/LtaA_families"/>
</dbReference>
<keyword evidence="6 8" id="KW-0072">Autophagy</keyword>
<dbReference type="OrthoDB" id="42657at2759"/>
<dbReference type="GeneID" id="37017969"/>
<feature type="transmembrane region" description="Helical" evidence="8">
    <location>
        <begin position="151"/>
        <end position="173"/>
    </location>
</feature>
<feature type="transmembrane region" description="Helical" evidence="8">
    <location>
        <begin position="404"/>
        <end position="424"/>
    </location>
</feature>
<dbReference type="InterPro" id="IPR036259">
    <property type="entry name" value="MFS_trans_sf"/>
</dbReference>
<dbReference type="Proteomes" id="UP000245771">
    <property type="component" value="Unassembled WGS sequence"/>
</dbReference>
<evidence type="ECO:0000256" key="8">
    <source>
        <dbReference type="RuleBase" id="RU363073"/>
    </source>
</evidence>
<protein>
    <recommendedName>
        <fullName evidence="8">Autophagy-related protein</fullName>
    </recommendedName>
</protein>
<evidence type="ECO:0000256" key="5">
    <source>
        <dbReference type="ARBA" id="ARBA00022989"/>
    </source>
</evidence>
<dbReference type="GO" id="GO:0005774">
    <property type="term" value="C:vacuolar membrane"/>
    <property type="evidence" value="ECO:0007669"/>
    <property type="project" value="UniProtKB-SubCell"/>
</dbReference>
<dbReference type="GO" id="GO:0006865">
    <property type="term" value="P:amino acid transport"/>
    <property type="evidence" value="ECO:0007669"/>
    <property type="project" value="UniProtKB-KW"/>
</dbReference>
<dbReference type="STRING" id="1280837.A0A316VH91"/>
<feature type="transmembrane region" description="Helical" evidence="8">
    <location>
        <begin position="246"/>
        <end position="268"/>
    </location>
</feature>
<reference evidence="9 10" key="1">
    <citation type="journal article" date="2018" name="Mol. Biol. Evol.">
        <title>Broad Genomic Sampling Reveals a Smut Pathogenic Ancestry of the Fungal Clade Ustilaginomycotina.</title>
        <authorList>
            <person name="Kijpornyongpan T."/>
            <person name="Mondo S.J."/>
            <person name="Barry K."/>
            <person name="Sandor L."/>
            <person name="Lee J."/>
            <person name="Lipzen A."/>
            <person name="Pangilinan J."/>
            <person name="LaButti K."/>
            <person name="Hainaut M."/>
            <person name="Henrissat B."/>
            <person name="Grigoriev I.V."/>
            <person name="Spatafora J.W."/>
            <person name="Aime M.C."/>
        </authorList>
    </citation>
    <scope>NUCLEOTIDE SEQUENCE [LARGE SCALE GENOMIC DNA]</scope>
    <source>
        <strain evidence="9 10">MCA 3882</strain>
    </source>
</reference>
<dbReference type="Gene3D" id="1.20.1250.20">
    <property type="entry name" value="MFS general substrate transporter like domains"/>
    <property type="match status" value="1"/>
</dbReference>
<feature type="transmembrane region" description="Helical" evidence="8">
    <location>
        <begin position="436"/>
        <end position="460"/>
    </location>
</feature>
<proteinExistence type="inferred from homology"/>
<comment type="function">
    <text evidence="8">Vacuolar effluxer which mediate the efflux of amino acids resulting from autophagic degradation. The release of autophagic amino acids allows the maintenance of protein synthesis and viability during nitrogen starvation.</text>
</comment>
<sequence length="515" mass="57798">MGTSIKDDKSVTDDVITNAEPPVFAPDQFNPRYEAKRKEIWAYYSYGVANNGLGLFNFAPTAFQNLLYIAAGEDEMLLFAGQMRSIEEIVLLCNGISCAINVVLFLAIGSLADFGNWRPFILMFWTVAAFGISLAWLGVHEASKWEAATGLYIVGLIIYQMCLSFWTAAFPGLARNTPEMRETASKYASGEIDRETYDHEDMMQRNRISNISFTVQSAVEILILAVIVGIMFGVHVNDGQEQNNRGLSILIAFAGGIWVLVAIPWFIFEKRRPGQPLPPNTNVFTAGLLQLWTAGREIVQLKQSLLYLFGYFLLSDSLNTTVTVIGTLQNTIVAYNTLTLTYVLLVGIAAQLAGIYGYWAIQKHFQLSTKTMFTAVMVGIILLDGWGFVGIFTQKFGFHHLWEIWAYQAYYGLFVCPWYAYSQTMISEVTPRGREFLFFSLFGCFGKVSAFIGPIVSSAIIHRTPNNSSTPFYFLFSLTIASAFMLIFFLDLKKSRKEQALFLAKQGEKLIHRSL</sequence>
<evidence type="ECO:0000256" key="4">
    <source>
        <dbReference type="ARBA" id="ARBA00022692"/>
    </source>
</evidence>
<name>A0A316VH91_9BASI</name>
<dbReference type="Pfam" id="PF11700">
    <property type="entry name" value="ATG22"/>
    <property type="match status" value="1"/>
</dbReference>
<dbReference type="RefSeq" id="XP_025356916.1">
    <property type="nucleotide sequence ID" value="XM_025496188.1"/>
</dbReference>
<dbReference type="FunCoup" id="A0A316VH91">
    <property type="interactions" value="6"/>
</dbReference>
<keyword evidence="10" id="KW-1185">Reference proteome</keyword>
<dbReference type="SUPFAM" id="SSF103473">
    <property type="entry name" value="MFS general substrate transporter"/>
    <property type="match status" value="1"/>
</dbReference>
<keyword evidence="4 8" id="KW-0812">Transmembrane</keyword>
<evidence type="ECO:0000256" key="1">
    <source>
        <dbReference type="ARBA" id="ARBA00004128"/>
    </source>
</evidence>
<feature type="transmembrane region" description="Helical" evidence="8">
    <location>
        <begin position="89"/>
        <end position="108"/>
    </location>
</feature>
<keyword evidence="7 8" id="KW-0472">Membrane</keyword>
<feature type="transmembrane region" description="Helical" evidence="8">
    <location>
        <begin position="120"/>
        <end position="139"/>
    </location>
</feature>
<evidence type="ECO:0000256" key="3">
    <source>
        <dbReference type="ARBA" id="ARBA00022448"/>
    </source>
</evidence>
<feature type="transmembrane region" description="Helical" evidence="8">
    <location>
        <begin position="472"/>
        <end position="490"/>
    </location>
</feature>
<evidence type="ECO:0000256" key="2">
    <source>
        <dbReference type="ARBA" id="ARBA00006978"/>
    </source>
</evidence>
<feature type="transmembrane region" description="Helical" evidence="8">
    <location>
        <begin position="211"/>
        <end position="234"/>
    </location>
</feature>
<keyword evidence="3 8" id="KW-0813">Transport</keyword>
<comment type="subcellular location">
    <subcellularLocation>
        <location evidence="1 8">Vacuole membrane</location>
        <topology evidence="1 8">Multi-pass membrane protein</topology>
    </subcellularLocation>
</comment>